<evidence type="ECO:0000313" key="2">
    <source>
        <dbReference type="EMBL" id="KIK98297.1"/>
    </source>
</evidence>
<feature type="region of interest" description="Disordered" evidence="1">
    <location>
        <begin position="156"/>
        <end position="184"/>
    </location>
</feature>
<dbReference type="CDD" id="cd13214">
    <property type="entry name" value="PH-GRAM_WBP2"/>
    <property type="match status" value="1"/>
</dbReference>
<reference evidence="2 3" key="1">
    <citation type="submission" date="2014-04" db="EMBL/GenBank/DDBJ databases">
        <authorList>
            <consortium name="DOE Joint Genome Institute"/>
            <person name="Kuo A."/>
            <person name="Kohler A."/>
            <person name="Jargeat P."/>
            <person name="Nagy L.G."/>
            <person name="Floudas D."/>
            <person name="Copeland A."/>
            <person name="Barry K.W."/>
            <person name="Cichocki N."/>
            <person name="Veneault-Fourrey C."/>
            <person name="LaButti K."/>
            <person name="Lindquist E.A."/>
            <person name="Lipzen A."/>
            <person name="Lundell T."/>
            <person name="Morin E."/>
            <person name="Murat C."/>
            <person name="Sun H."/>
            <person name="Tunlid A."/>
            <person name="Henrissat B."/>
            <person name="Grigoriev I.V."/>
            <person name="Hibbett D.S."/>
            <person name="Martin F."/>
            <person name="Nordberg H.P."/>
            <person name="Cantor M.N."/>
            <person name="Hua S.X."/>
        </authorList>
    </citation>
    <scope>NUCLEOTIDE SEQUENCE [LARGE SCALE GENOMIC DNA]</scope>
    <source>
        <strain evidence="2 3">Ve08.2h10</strain>
    </source>
</reference>
<evidence type="ECO:0000313" key="3">
    <source>
        <dbReference type="Proteomes" id="UP000054538"/>
    </source>
</evidence>
<reference evidence="3" key="2">
    <citation type="submission" date="2015-01" db="EMBL/GenBank/DDBJ databases">
        <title>Evolutionary Origins and Diversification of the Mycorrhizal Mutualists.</title>
        <authorList>
            <consortium name="DOE Joint Genome Institute"/>
            <consortium name="Mycorrhizal Genomics Consortium"/>
            <person name="Kohler A."/>
            <person name="Kuo A."/>
            <person name="Nagy L.G."/>
            <person name="Floudas D."/>
            <person name="Copeland A."/>
            <person name="Barry K.W."/>
            <person name="Cichocki N."/>
            <person name="Veneault-Fourrey C."/>
            <person name="LaButti K."/>
            <person name="Lindquist E.A."/>
            <person name="Lipzen A."/>
            <person name="Lundell T."/>
            <person name="Morin E."/>
            <person name="Murat C."/>
            <person name="Riley R."/>
            <person name="Ohm R."/>
            <person name="Sun H."/>
            <person name="Tunlid A."/>
            <person name="Henrissat B."/>
            <person name="Grigoriev I.V."/>
            <person name="Hibbett D.S."/>
            <person name="Martin F."/>
        </authorList>
    </citation>
    <scope>NUCLEOTIDE SEQUENCE [LARGE SCALE GENOMIC DNA]</scope>
    <source>
        <strain evidence="3">Ve08.2h10</strain>
    </source>
</reference>
<dbReference type="OrthoDB" id="1259151at2759"/>
<accession>A0A0D0DIU6</accession>
<dbReference type="GO" id="GO:0031490">
    <property type="term" value="F:chromatin DNA binding"/>
    <property type="evidence" value="ECO:0007669"/>
    <property type="project" value="TreeGrafter"/>
</dbReference>
<dbReference type="Proteomes" id="UP000054538">
    <property type="component" value="Unassembled WGS sequence"/>
</dbReference>
<dbReference type="EMBL" id="KN824898">
    <property type="protein sequence ID" value="KIK98297.1"/>
    <property type="molecule type" value="Genomic_DNA"/>
</dbReference>
<sequence>MALNWVTVVDSKPLLLQGESPLEIVDNVKCNLTIPDAPPSASSSAGGSGGLKKLEANGTLTLTDQRLIWTNPGAQSSFMSLTIPLASILSSRFEQPVFGANYLALAIKPTVDGGLTEGTTLDIRFLEAGMFKFVSVLAKTREKAIFLRRRSIEDEENLPEYSSAGTPTGGPVPQYTDLPPEYDS</sequence>
<dbReference type="FunCoup" id="A0A0D0DIU6">
    <property type="interactions" value="198"/>
</dbReference>
<dbReference type="HOGENOM" id="CLU_066296_2_0_1"/>
<dbReference type="AlphaFoldDB" id="A0A0D0DIU6"/>
<dbReference type="GO" id="GO:0005634">
    <property type="term" value="C:nucleus"/>
    <property type="evidence" value="ECO:0007669"/>
    <property type="project" value="TreeGrafter"/>
</dbReference>
<dbReference type="InParanoid" id="A0A0D0DIU6"/>
<gene>
    <name evidence="2" type="ORF">PAXRUDRAFT_134471</name>
</gene>
<dbReference type="STRING" id="930991.A0A0D0DIU6"/>
<dbReference type="PANTHER" id="PTHR31606">
    <property type="entry name" value="WW DOMAIN BINDING PROTEIN 2, ISOFORM E"/>
    <property type="match status" value="1"/>
</dbReference>
<proteinExistence type="predicted"/>
<dbReference type="PANTHER" id="PTHR31606:SF1">
    <property type="entry name" value="WW DOMAIN BINDING PROTEIN 2, ISOFORM E"/>
    <property type="match status" value="1"/>
</dbReference>
<evidence type="ECO:0000256" key="1">
    <source>
        <dbReference type="SAM" id="MobiDB-lite"/>
    </source>
</evidence>
<dbReference type="InterPro" id="IPR044852">
    <property type="entry name" value="WBP2-like"/>
</dbReference>
<keyword evidence="3" id="KW-1185">Reference proteome</keyword>
<name>A0A0D0DIU6_9AGAM</name>
<dbReference type="SUPFAM" id="SSF50729">
    <property type="entry name" value="PH domain-like"/>
    <property type="match status" value="1"/>
</dbReference>
<dbReference type="GO" id="GO:0003713">
    <property type="term" value="F:transcription coactivator activity"/>
    <property type="evidence" value="ECO:0007669"/>
    <property type="project" value="InterPro"/>
</dbReference>
<organism evidence="2 3">
    <name type="scientific">Paxillus rubicundulus Ve08.2h10</name>
    <dbReference type="NCBI Taxonomy" id="930991"/>
    <lineage>
        <taxon>Eukaryota</taxon>
        <taxon>Fungi</taxon>
        <taxon>Dikarya</taxon>
        <taxon>Basidiomycota</taxon>
        <taxon>Agaricomycotina</taxon>
        <taxon>Agaricomycetes</taxon>
        <taxon>Agaricomycetidae</taxon>
        <taxon>Boletales</taxon>
        <taxon>Paxilineae</taxon>
        <taxon>Paxillaceae</taxon>
        <taxon>Paxillus</taxon>
    </lineage>
</organism>
<protein>
    <submittedName>
        <fullName evidence="2">Uncharacterized protein</fullName>
    </submittedName>
</protein>